<proteinExistence type="predicted"/>
<reference evidence="1 2" key="1">
    <citation type="journal article" date="2023" name="G3 (Bethesda)">
        <title>A chromosome-length genome assembly and annotation of blackberry (Rubus argutus, cv. 'Hillquist').</title>
        <authorList>
            <person name="Bruna T."/>
            <person name="Aryal R."/>
            <person name="Dudchenko O."/>
            <person name="Sargent D.J."/>
            <person name="Mead D."/>
            <person name="Buti M."/>
            <person name="Cavallini A."/>
            <person name="Hytonen T."/>
            <person name="Andres J."/>
            <person name="Pham M."/>
            <person name="Weisz D."/>
            <person name="Mascagni F."/>
            <person name="Usai G."/>
            <person name="Natali L."/>
            <person name="Bassil N."/>
            <person name="Fernandez G.E."/>
            <person name="Lomsadze A."/>
            <person name="Armour M."/>
            <person name="Olukolu B."/>
            <person name="Poorten T."/>
            <person name="Britton C."/>
            <person name="Davik J."/>
            <person name="Ashrafi H."/>
            <person name="Aiden E.L."/>
            <person name="Borodovsky M."/>
            <person name="Worthington M."/>
        </authorList>
    </citation>
    <scope>NUCLEOTIDE SEQUENCE [LARGE SCALE GENOMIC DNA]</scope>
    <source>
        <strain evidence="1">PI 553951</strain>
    </source>
</reference>
<name>A0AAW1XGT4_RUBAR</name>
<keyword evidence="2" id="KW-1185">Reference proteome</keyword>
<comment type="caution">
    <text evidence="1">The sequence shown here is derived from an EMBL/GenBank/DDBJ whole genome shotgun (WGS) entry which is preliminary data.</text>
</comment>
<evidence type="ECO:0000313" key="1">
    <source>
        <dbReference type="EMBL" id="KAK9935877.1"/>
    </source>
</evidence>
<protein>
    <submittedName>
        <fullName evidence="1">Uncharacterized protein</fullName>
    </submittedName>
</protein>
<dbReference type="AlphaFoldDB" id="A0AAW1XGT4"/>
<gene>
    <name evidence="1" type="ORF">M0R45_012751</name>
</gene>
<sequence>MVREISKDDAVVVRSSIALLQERFRELQRVKAMREQREVLRLLALSEPNHSMNYEPAEAARLFFHPNDHHHVQLVHGHGSSSSPSFLSLWPALELKESKHEEEEEEEEEDYIHKRRRRSINEIPLLINLGPHRHSHRHFFIIFDTSLHL</sequence>
<organism evidence="1 2">
    <name type="scientific">Rubus argutus</name>
    <name type="common">Southern blackberry</name>
    <dbReference type="NCBI Taxonomy" id="59490"/>
    <lineage>
        <taxon>Eukaryota</taxon>
        <taxon>Viridiplantae</taxon>
        <taxon>Streptophyta</taxon>
        <taxon>Embryophyta</taxon>
        <taxon>Tracheophyta</taxon>
        <taxon>Spermatophyta</taxon>
        <taxon>Magnoliopsida</taxon>
        <taxon>eudicotyledons</taxon>
        <taxon>Gunneridae</taxon>
        <taxon>Pentapetalae</taxon>
        <taxon>rosids</taxon>
        <taxon>fabids</taxon>
        <taxon>Rosales</taxon>
        <taxon>Rosaceae</taxon>
        <taxon>Rosoideae</taxon>
        <taxon>Rosoideae incertae sedis</taxon>
        <taxon>Rubus</taxon>
    </lineage>
</organism>
<evidence type="ECO:0000313" key="2">
    <source>
        <dbReference type="Proteomes" id="UP001457282"/>
    </source>
</evidence>
<dbReference type="PANTHER" id="PTHR34570:SF12">
    <property type="entry name" value="EXPRESSED PROTEIN"/>
    <property type="match status" value="1"/>
</dbReference>
<dbReference type="EMBL" id="JBEDUW010000003">
    <property type="protein sequence ID" value="KAK9935877.1"/>
    <property type="molecule type" value="Genomic_DNA"/>
</dbReference>
<accession>A0AAW1XGT4</accession>
<dbReference type="Proteomes" id="UP001457282">
    <property type="component" value="Unassembled WGS sequence"/>
</dbReference>
<dbReference type="PANTHER" id="PTHR34570">
    <property type="entry name" value="OS03G0593100 PROTEIN"/>
    <property type="match status" value="1"/>
</dbReference>